<sequence>MVFFTGKNAIIRLFYYALAYTVYSPKCSETFDQEYDYIVVGAGSAGSVVASRLTEDPCVKVLLLEAGGKADPLSEIPAAAFLLQLTDDDWQFKTTPQKRAAGGFQNRQLPVPRGKVSRRGPDRIGICGKCYARKVLISDQKVATGVEFEINGHVYTVKAKKEVIVSAGTFQSPQLLMLSGIGPKEHLRKFGGTLTHSANQKIFPPLSKFFFKSKKRDRFVEVMKACVYLVENTTAFQKIGAKMFQTKHPGCEQYKIYSDKYLRCLGRNYVFNLYHPVGTCKMGNPNDPTTVLDPELKVKGIKNLRVVDGSVMPTIISGNTNAPIIMIAEKASDLIKKDNPDRKNCNPEEQYKKEYSWFDWFKK</sequence>
<evidence type="ECO:0000259" key="3">
    <source>
        <dbReference type="PROSITE" id="PS00624"/>
    </source>
</evidence>
<evidence type="ECO:0000313" key="4">
    <source>
        <dbReference type="EMBL" id="KAF8782864.1"/>
    </source>
</evidence>
<dbReference type="AlphaFoldDB" id="A0A8T0EYV4"/>
<feature type="domain" description="Glucose-methanol-choline oxidoreductase N-terminal" evidence="3">
    <location>
        <begin position="168"/>
        <end position="182"/>
    </location>
</feature>
<dbReference type="Proteomes" id="UP000807504">
    <property type="component" value="Unassembled WGS sequence"/>
</dbReference>
<feature type="chain" id="PRO_5035844118" evidence="2">
    <location>
        <begin position="20"/>
        <end position="363"/>
    </location>
</feature>
<dbReference type="Pfam" id="PF00732">
    <property type="entry name" value="GMC_oxred_N"/>
    <property type="match status" value="1"/>
</dbReference>
<evidence type="ECO:0000256" key="2">
    <source>
        <dbReference type="SAM" id="SignalP"/>
    </source>
</evidence>
<dbReference type="EMBL" id="JABXBU010001863">
    <property type="protein sequence ID" value="KAF8782864.1"/>
    <property type="molecule type" value="Genomic_DNA"/>
</dbReference>
<protein>
    <submittedName>
        <fullName evidence="4">Choline dehydrogenase like protein</fullName>
    </submittedName>
</protein>
<organism evidence="4 5">
    <name type="scientific">Argiope bruennichi</name>
    <name type="common">Wasp spider</name>
    <name type="synonym">Aranea bruennichi</name>
    <dbReference type="NCBI Taxonomy" id="94029"/>
    <lineage>
        <taxon>Eukaryota</taxon>
        <taxon>Metazoa</taxon>
        <taxon>Ecdysozoa</taxon>
        <taxon>Arthropoda</taxon>
        <taxon>Chelicerata</taxon>
        <taxon>Arachnida</taxon>
        <taxon>Araneae</taxon>
        <taxon>Araneomorphae</taxon>
        <taxon>Entelegynae</taxon>
        <taxon>Araneoidea</taxon>
        <taxon>Araneidae</taxon>
        <taxon>Argiope</taxon>
    </lineage>
</organism>
<dbReference type="PANTHER" id="PTHR11552:SF227">
    <property type="entry name" value="GLUCOSE DEHYDROGENASE [FAD, QUINONE]-LIKE PROTEIN"/>
    <property type="match status" value="1"/>
</dbReference>
<dbReference type="InterPro" id="IPR007867">
    <property type="entry name" value="GMC_OxRtase_C"/>
</dbReference>
<dbReference type="PROSITE" id="PS00624">
    <property type="entry name" value="GMC_OXRED_2"/>
    <property type="match status" value="1"/>
</dbReference>
<gene>
    <name evidence="4" type="ORF">HNY73_013098</name>
</gene>
<dbReference type="GO" id="GO:0050660">
    <property type="term" value="F:flavin adenine dinucleotide binding"/>
    <property type="evidence" value="ECO:0007669"/>
    <property type="project" value="InterPro"/>
</dbReference>
<dbReference type="PANTHER" id="PTHR11552">
    <property type="entry name" value="GLUCOSE-METHANOL-CHOLINE GMC OXIDOREDUCTASE"/>
    <property type="match status" value="1"/>
</dbReference>
<name>A0A8T0EYV4_ARGBR</name>
<dbReference type="InterPro" id="IPR012132">
    <property type="entry name" value="GMC_OxRdtase"/>
</dbReference>
<dbReference type="Pfam" id="PF05199">
    <property type="entry name" value="GMC_oxred_C"/>
    <property type="match status" value="1"/>
</dbReference>
<evidence type="ECO:0000313" key="5">
    <source>
        <dbReference type="Proteomes" id="UP000807504"/>
    </source>
</evidence>
<dbReference type="GO" id="GO:0016614">
    <property type="term" value="F:oxidoreductase activity, acting on CH-OH group of donors"/>
    <property type="evidence" value="ECO:0007669"/>
    <property type="project" value="InterPro"/>
</dbReference>
<comment type="caution">
    <text evidence="4">The sequence shown here is derived from an EMBL/GenBank/DDBJ whole genome shotgun (WGS) entry which is preliminary data.</text>
</comment>
<dbReference type="SUPFAM" id="SSF51905">
    <property type="entry name" value="FAD/NAD(P)-binding domain"/>
    <property type="match status" value="1"/>
</dbReference>
<dbReference type="SUPFAM" id="SSF54373">
    <property type="entry name" value="FAD-linked reductases, C-terminal domain"/>
    <property type="match status" value="1"/>
</dbReference>
<evidence type="ECO:0000256" key="1">
    <source>
        <dbReference type="ARBA" id="ARBA00010790"/>
    </source>
</evidence>
<feature type="signal peptide" evidence="2">
    <location>
        <begin position="1"/>
        <end position="19"/>
    </location>
</feature>
<dbReference type="InterPro" id="IPR000172">
    <property type="entry name" value="GMC_OxRdtase_N"/>
</dbReference>
<reference evidence="4" key="1">
    <citation type="journal article" date="2020" name="bioRxiv">
        <title>Chromosome-level reference genome of the European wasp spider Argiope bruennichi: a resource for studies on range expansion and evolutionary adaptation.</title>
        <authorList>
            <person name="Sheffer M.M."/>
            <person name="Hoppe A."/>
            <person name="Krehenwinkel H."/>
            <person name="Uhl G."/>
            <person name="Kuss A.W."/>
            <person name="Jensen L."/>
            <person name="Jensen C."/>
            <person name="Gillespie R.G."/>
            <person name="Hoff K.J."/>
            <person name="Prost S."/>
        </authorList>
    </citation>
    <scope>NUCLEOTIDE SEQUENCE</scope>
</reference>
<comment type="similarity">
    <text evidence="1">Belongs to the GMC oxidoreductase family.</text>
</comment>
<accession>A0A8T0EYV4</accession>
<keyword evidence="2" id="KW-0732">Signal</keyword>
<keyword evidence="5" id="KW-1185">Reference proteome</keyword>
<dbReference type="InterPro" id="IPR036188">
    <property type="entry name" value="FAD/NAD-bd_sf"/>
</dbReference>
<reference evidence="4" key="2">
    <citation type="submission" date="2020-06" db="EMBL/GenBank/DDBJ databases">
        <authorList>
            <person name="Sheffer M."/>
        </authorList>
    </citation>
    <scope>NUCLEOTIDE SEQUENCE</scope>
</reference>
<dbReference type="Gene3D" id="3.50.50.60">
    <property type="entry name" value="FAD/NAD(P)-binding domain"/>
    <property type="match status" value="2"/>
</dbReference>
<proteinExistence type="inferred from homology"/>